<dbReference type="RefSeq" id="WP_110756048.1">
    <property type="nucleotide sequence ID" value="NZ_PRLG01000003.1"/>
</dbReference>
<dbReference type="Proteomes" id="UP000247459">
    <property type="component" value="Unassembled WGS sequence"/>
</dbReference>
<dbReference type="CDD" id="cd01029">
    <property type="entry name" value="TOPRIM_primases"/>
    <property type="match status" value="1"/>
</dbReference>
<sequence length="418" mass="47439">MRLRRLRNMDGWYEIMSICPICGHKGWCAINKEQTIVHCMRVPSDHYFDSNMGRQFRHELVPGSIPSHEKIEIEQVDAVDKKNNAHLNRVYRALTKELCISVDHENHLREERKMSDDTICVREYRTMPESERWTIAKEVVKRLNSDSDLLGVPGFFVQEGKYGPYWTMSGYSGLMVPFRSIQNEITGWQIRVDSPPLELDLKGAVKGTIKREIEKDHIGNRRALCELTVGGKELEVQLTVKDKKVCMQDDQLIFSVELKQAQRYWWWSSGSKTNGASIGGPIPYHLALPSPCLRYWQSDNDPASLIDCSQVWVTEGALKADKAADGLLKPVFGLPGVGCFPIILDPLKELGCKHVVIAFDADSVRTPEVQRALELCAEYFAANTDMKLSLAMWDISLGKGIDDLLDQNYIPQVSLLVE</sequence>
<name>A0A2W0CF89_9BACL</name>
<dbReference type="InterPro" id="IPR034154">
    <property type="entry name" value="TOPRIM_DnaG/twinkle"/>
</dbReference>
<evidence type="ECO:0008006" key="3">
    <source>
        <dbReference type="Google" id="ProtNLM"/>
    </source>
</evidence>
<evidence type="ECO:0000313" key="1">
    <source>
        <dbReference type="EMBL" id="PYY30927.1"/>
    </source>
</evidence>
<reference evidence="1 2" key="1">
    <citation type="submission" date="2018-01" db="EMBL/GenBank/DDBJ databases">
        <title>Genome sequence of the PGP bacterium Paenibacillus illinoisensis E3.</title>
        <authorList>
            <person name="Rolli E."/>
            <person name="Marasco R."/>
            <person name="Bessem C."/>
            <person name="Michoud G."/>
            <person name="Gaiarsa S."/>
            <person name="Borin S."/>
            <person name="Daffonchio D."/>
        </authorList>
    </citation>
    <scope>NUCLEOTIDE SEQUENCE [LARGE SCALE GENOMIC DNA]</scope>
    <source>
        <strain evidence="1 2">E3</strain>
    </source>
</reference>
<dbReference type="EMBL" id="PRLG01000003">
    <property type="protein sequence ID" value="PYY30927.1"/>
    <property type="molecule type" value="Genomic_DNA"/>
</dbReference>
<comment type="caution">
    <text evidence="1">The sequence shown here is derived from an EMBL/GenBank/DDBJ whole genome shotgun (WGS) entry which is preliminary data.</text>
</comment>
<protein>
    <recommendedName>
        <fullName evidence="3">DUF3854 domain-containing protein</fullName>
    </recommendedName>
</protein>
<gene>
    <name evidence="1" type="ORF">PIL02S_00473</name>
</gene>
<dbReference type="AlphaFoldDB" id="A0A2W0CF89"/>
<accession>A0A2W0CF89</accession>
<dbReference type="OrthoDB" id="2665710at2"/>
<organism evidence="1 2">
    <name type="scientific">Paenibacillus illinoisensis</name>
    <dbReference type="NCBI Taxonomy" id="59845"/>
    <lineage>
        <taxon>Bacteria</taxon>
        <taxon>Bacillati</taxon>
        <taxon>Bacillota</taxon>
        <taxon>Bacilli</taxon>
        <taxon>Bacillales</taxon>
        <taxon>Paenibacillaceae</taxon>
        <taxon>Paenibacillus</taxon>
    </lineage>
</organism>
<evidence type="ECO:0000313" key="2">
    <source>
        <dbReference type="Proteomes" id="UP000247459"/>
    </source>
</evidence>
<proteinExistence type="predicted"/>